<dbReference type="Proteomes" id="UP001172101">
    <property type="component" value="Unassembled WGS sequence"/>
</dbReference>
<evidence type="ECO:0000313" key="3">
    <source>
        <dbReference type="Proteomes" id="UP001172101"/>
    </source>
</evidence>
<accession>A0AA40BHP1</accession>
<proteinExistence type="predicted"/>
<organism evidence="2 3">
    <name type="scientific">Lasiosphaeria miniovina</name>
    <dbReference type="NCBI Taxonomy" id="1954250"/>
    <lineage>
        <taxon>Eukaryota</taxon>
        <taxon>Fungi</taxon>
        <taxon>Dikarya</taxon>
        <taxon>Ascomycota</taxon>
        <taxon>Pezizomycotina</taxon>
        <taxon>Sordariomycetes</taxon>
        <taxon>Sordariomycetidae</taxon>
        <taxon>Sordariales</taxon>
        <taxon>Lasiosphaeriaceae</taxon>
        <taxon>Lasiosphaeria</taxon>
    </lineage>
</organism>
<feature type="non-terminal residue" evidence="2">
    <location>
        <position position="1"/>
    </location>
</feature>
<dbReference type="EMBL" id="JAUIRO010000001">
    <property type="protein sequence ID" value="KAK0734430.1"/>
    <property type="molecule type" value="Genomic_DNA"/>
</dbReference>
<dbReference type="RefSeq" id="XP_060303307.1">
    <property type="nucleotide sequence ID" value="XM_060440989.1"/>
</dbReference>
<feature type="region of interest" description="Disordered" evidence="1">
    <location>
        <begin position="1"/>
        <end position="43"/>
    </location>
</feature>
<keyword evidence="3" id="KW-1185">Reference proteome</keyword>
<gene>
    <name evidence="2" type="ORF">B0T26DRAFT_688421</name>
</gene>
<sequence length="68" mass="8023">QGAEARAECRDRGRRKIQQENHLKRPRARSCLRQPRKESRGSLATNRACRIFRPVDPGFWAPPPYIYF</sequence>
<comment type="caution">
    <text evidence="2">The sequence shown here is derived from an EMBL/GenBank/DDBJ whole genome shotgun (WGS) entry which is preliminary data.</text>
</comment>
<name>A0AA40BHP1_9PEZI</name>
<dbReference type="GeneID" id="85324259"/>
<evidence type="ECO:0000313" key="2">
    <source>
        <dbReference type="EMBL" id="KAK0734430.1"/>
    </source>
</evidence>
<evidence type="ECO:0000256" key="1">
    <source>
        <dbReference type="SAM" id="MobiDB-lite"/>
    </source>
</evidence>
<dbReference type="AlphaFoldDB" id="A0AA40BHP1"/>
<protein>
    <submittedName>
        <fullName evidence="2">Uncharacterized protein</fullName>
    </submittedName>
</protein>
<reference evidence="2" key="1">
    <citation type="submission" date="2023-06" db="EMBL/GenBank/DDBJ databases">
        <title>Genome-scale phylogeny and comparative genomics of the fungal order Sordariales.</title>
        <authorList>
            <consortium name="Lawrence Berkeley National Laboratory"/>
            <person name="Hensen N."/>
            <person name="Bonometti L."/>
            <person name="Westerberg I."/>
            <person name="Brannstrom I.O."/>
            <person name="Guillou S."/>
            <person name="Cros-Aarteil S."/>
            <person name="Calhoun S."/>
            <person name="Haridas S."/>
            <person name="Kuo A."/>
            <person name="Mondo S."/>
            <person name="Pangilinan J."/>
            <person name="Riley R."/>
            <person name="LaButti K."/>
            <person name="Andreopoulos B."/>
            <person name="Lipzen A."/>
            <person name="Chen C."/>
            <person name="Yanf M."/>
            <person name="Daum C."/>
            <person name="Ng V."/>
            <person name="Clum A."/>
            <person name="Steindorff A."/>
            <person name="Ohm R."/>
            <person name="Martin F."/>
            <person name="Silar P."/>
            <person name="Natvig D."/>
            <person name="Lalanne C."/>
            <person name="Gautier V."/>
            <person name="Ament-velasquez S.L."/>
            <person name="Kruys A."/>
            <person name="Hutchinson M.I."/>
            <person name="Powell A.J."/>
            <person name="Barry K."/>
            <person name="Miller A.N."/>
            <person name="Grigoriev I.V."/>
            <person name="Debuchy R."/>
            <person name="Gladieux P."/>
            <person name="Thoren M.H."/>
            <person name="Johannesson H."/>
        </authorList>
    </citation>
    <scope>NUCLEOTIDE SEQUENCE</scope>
    <source>
        <strain evidence="2">SMH2392-1A</strain>
    </source>
</reference>
<feature type="compositionally biased region" description="Basic and acidic residues" evidence="1">
    <location>
        <begin position="1"/>
        <end position="23"/>
    </location>
</feature>